<gene>
    <name evidence="1" type="ORF">NCTC1542_06228</name>
</gene>
<dbReference type="AlphaFoldDB" id="A0A378V4N4"/>
<protein>
    <submittedName>
        <fullName evidence="1">Uncharacterized protein</fullName>
    </submittedName>
</protein>
<sequence length="119" mass="13423">MTTELKCESWCTEGDGHPREMYRADQWCQGPMRMTVLGLESPNSPALPVKEITLGETPALTVYARRDWYGLPFVRMNIDRPHQNQHLSIDDVDISLTPFEAVELANHLISIVEDIGGAK</sequence>
<dbReference type="EMBL" id="UGQY01000004">
    <property type="protein sequence ID" value="SUA04721.1"/>
    <property type="molecule type" value="Genomic_DNA"/>
</dbReference>
<reference evidence="1 2" key="1">
    <citation type="submission" date="2018-06" db="EMBL/GenBank/DDBJ databases">
        <authorList>
            <consortium name="Pathogen Informatics"/>
            <person name="Doyle S."/>
        </authorList>
    </citation>
    <scope>NUCLEOTIDE SEQUENCE [LARGE SCALE GENOMIC DNA]</scope>
    <source>
        <strain evidence="1 2">NCTC1542</strain>
    </source>
</reference>
<organism evidence="1 2">
    <name type="scientific">Mycolicibacterium fortuitum</name>
    <name type="common">Mycobacterium fortuitum</name>
    <dbReference type="NCBI Taxonomy" id="1766"/>
    <lineage>
        <taxon>Bacteria</taxon>
        <taxon>Bacillati</taxon>
        <taxon>Actinomycetota</taxon>
        <taxon>Actinomycetes</taxon>
        <taxon>Mycobacteriales</taxon>
        <taxon>Mycobacteriaceae</taxon>
        <taxon>Mycolicibacterium</taxon>
    </lineage>
</organism>
<name>A0A378V4N4_MYCFO</name>
<evidence type="ECO:0000313" key="1">
    <source>
        <dbReference type="EMBL" id="SUA04721.1"/>
    </source>
</evidence>
<evidence type="ECO:0000313" key="2">
    <source>
        <dbReference type="Proteomes" id="UP000255389"/>
    </source>
</evidence>
<dbReference type="Proteomes" id="UP000255389">
    <property type="component" value="Unassembled WGS sequence"/>
</dbReference>
<proteinExistence type="predicted"/>
<accession>A0A378V4N4</accession>